<protein>
    <recommendedName>
        <fullName evidence="1">Peptidase C51 domain-containing protein</fullName>
    </recommendedName>
</protein>
<organism evidence="2 3">
    <name type="scientific">Thraustotheca clavata</name>
    <dbReference type="NCBI Taxonomy" id="74557"/>
    <lineage>
        <taxon>Eukaryota</taxon>
        <taxon>Sar</taxon>
        <taxon>Stramenopiles</taxon>
        <taxon>Oomycota</taxon>
        <taxon>Saprolegniomycetes</taxon>
        <taxon>Saprolegniales</taxon>
        <taxon>Achlyaceae</taxon>
        <taxon>Thraustotheca</taxon>
    </lineage>
</organism>
<keyword evidence="3" id="KW-1185">Reference proteome</keyword>
<dbReference type="EMBL" id="JNBS01000050">
    <property type="protein sequence ID" value="OQS07854.1"/>
    <property type="molecule type" value="Genomic_DNA"/>
</dbReference>
<dbReference type="PANTHER" id="PTHR30094">
    <property type="entry name" value="BIFUNCTIONAL GLUTATHIONYLSPERMIDINE SYNTHETASE/AMIDASE-RELATED"/>
    <property type="match status" value="1"/>
</dbReference>
<evidence type="ECO:0000313" key="3">
    <source>
        <dbReference type="Proteomes" id="UP000243217"/>
    </source>
</evidence>
<dbReference type="GO" id="GO:0016874">
    <property type="term" value="F:ligase activity"/>
    <property type="evidence" value="ECO:0007669"/>
    <property type="project" value="TreeGrafter"/>
</dbReference>
<feature type="non-terminal residue" evidence="2">
    <location>
        <position position="1"/>
    </location>
</feature>
<dbReference type="PROSITE" id="PS50911">
    <property type="entry name" value="CHAP"/>
    <property type="match status" value="1"/>
</dbReference>
<feature type="non-terminal residue" evidence="2">
    <location>
        <position position="93"/>
    </location>
</feature>
<sequence>HANGSSRRPLIGSLLIWNHGGINTYTGHVAVIVHVGDTYIDIIEQNMDDTIWPGHESYSRRLTCSTDGHSHYTIHKFHSNETILGWVTVDELA</sequence>
<dbReference type="InterPro" id="IPR051705">
    <property type="entry name" value="Gsp_Synthetase/Amidase"/>
</dbReference>
<accession>A0A1W0AC29</accession>
<name>A0A1W0AC29_9STRA</name>
<feature type="domain" description="Peptidase C51" evidence="1">
    <location>
        <begin position="1"/>
        <end position="75"/>
    </location>
</feature>
<comment type="caution">
    <text evidence="2">The sequence shown here is derived from an EMBL/GenBank/DDBJ whole genome shotgun (WGS) entry which is preliminary data.</text>
</comment>
<dbReference type="OrthoDB" id="299748at2759"/>
<reference evidence="2 3" key="1">
    <citation type="journal article" date="2014" name="Genome Biol. Evol.">
        <title>The secreted proteins of Achlya hypogyna and Thraustotheca clavata identify the ancestral oomycete secretome and reveal gene acquisitions by horizontal gene transfer.</title>
        <authorList>
            <person name="Misner I."/>
            <person name="Blouin N."/>
            <person name="Leonard G."/>
            <person name="Richards T.A."/>
            <person name="Lane C.E."/>
        </authorList>
    </citation>
    <scope>NUCLEOTIDE SEQUENCE [LARGE SCALE GENOMIC DNA]</scope>
    <source>
        <strain evidence="2 3">ATCC 34112</strain>
    </source>
</reference>
<dbReference type="Gene3D" id="3.90.1720.10">
    <property type="entry name" value="endopeptidase domain like (from Nostoc punctiforme)"/>
    <property type="match status" value="1"/>
</dbReference>
<dbReference type="AlphaFoldDB" id="A0A1W0AC29"/>
<proteinExistence type="predicted"/>
<dbReference type="InterPro" id="IPR007921">
    <property type="entry name" value="CHAP_dom"/>
</dbReference>
<dbReference type="PANTHER" id="PTHR30094:SF0">
    <property type="entry name" value="BIFUNCTIONAL GLUTATHIONYLSPERMIDINE SYNTHETASE_AMIDASE-RELATED"/>
    <property type="match status" value="1"/>
</dbReference>
<gene>
    <name evidence="2" type="ORF">THRCLA_20048</name>
</gene>
<dbReference type="Pfam" id="PF05257">
    <property type="entry name" value="CHAP"/>
    <property type="match status" value="1"/>
</dbReference>
<dbReference type="InterPro" id="IPR038765">
    <property type="entry name" value="Papain-like_cys_pep_sf"/>
</dbReference>
<dbReference type="STRING" id="74557.A0A1W0AC29"/>
<dbReference type="Proteomes" id="UP000243217">
    <property type="component" value="Unassembled WGS sequence"/>
</dbReference>
<evidence type="ECO:0000259" key="1">
    <source>
        <dbReference type="PROSITE" id="PS50911"/>
    </source>
</evidence>
<evidence type="ECO:0000313" key="2">
    <source>
        <dbReference type="EMBL" id="OQS07854.1"/>
    </source>
</evidence>
<dbReference type="SUPFAM" id="SSF54001">
    <property type="entry name" value="Cysteine proteinases"/>
    <property type="match status" value="1"/>
</dbReference>